<dbReference type="AlphaFoldDB" id="A0A545TF84"/>
<reference evidence="2 3" key="1">
    <citation type="submission" date="2019-06" db="EMBL/GenBank/DDBJ databases">
        <title>Whole genome sequence for Rhodospirillaceae sp. R148.</title>
        <authorList>
            <person name="Wang G."/>
        </authorList>
    </citation>
    <scope>NUCLEOTIDE SEQUENCE [LARGE SCALE GENOMIC DNA]</scope>
    <source>
        <strain evidence="2 3">R148</strain>
    </source>
</reference>
<evidence type="ECO:0000256" key="1">
    <source>
        <dbReference type="SAM" id="MobiDB-lite"/>
    </source>
</evidence>
<dbReference type="Proteomes" id="UP000315252">
    <property type="component" value="Unassembled WGS sequence"/>
</dbReference>
<dbReference type="EMBL" id="VHSH01000009">
    <property type="protein sequence ID" value="TQV75889.1"/>
    <property type="molecule type" value="Genomic_DNA"/>
</dbReference>
<comment type="caution">
    <text evidence="2">The sequence shown here is derived from an EMBL/GenBank/DDBJ whole genome shotgun (WGS) entry which is preliminary data.</text>
</comment>
<proteinExistence type="predicted"/>
<sequence>MVNLEALNDHTLRDIGLLRDRLTGTILNDVSGEVLDVETRQASDAGERTPVGFGPAHLNMIERRQSDRRRAERRFLVRRSGAESGAPDARTGYSAGDRRAFDRRASDHRVLDCRRVFSGPPRLLLA</sequence>
<evidence type="ECO:0000313" key="3">
    <source>
        <dbReference type="Proteomes" id="UP000315252"/>
    </source>
</evidence>
<gene>
    <name evidence="2" type="ORF">FKG95_23580</name>
</gene>
<evidence type="ECO:0000313" key="2">
    <source>
        <dbReference type="EMBL" id="TQV75889.1"/>
    </source>
</evidence>
<dbReference type="RefSeq" id="WP_142898876.1">
    <property type="nucleotide sequence ID" value="NZ_ML660060.1"/>
</dbReference>
<keyword evidence="3" id="KW-1185">Reference proteome</keyword>
<name>A0A545TF84_9PROT</name>
<protein>
    <submittedName>
        <fullName evidence="2">Uncharacterized protein</fullName>
    </submittedName>
</protein>
<organism evidence="2 3">
    <name type="scientific">Denitrobaculum tricleocarpae</name>
    <dbReference type="NCBI Taxonomy" id="2591009"/>
    <lineage>
        <taxon>Bacteria</taxon>
        <taxon>Pseudomonadati</taxon>
        <taxon>Pseudomonadota</taxon>
        <taxon>Alphaproteobacteria</taxon>
        <taxon>Rhodospirillales</taxon>
        <taxon>Rhodospirillaceae</taxon>
        <taxon>Denitrobaculum</taxon>
    </lineage>
</organism>
<accession>A0A545TF84</accession>
<feature type="region of interest" description="Disordered" evidence="1">
    <location>
        <begin position="76"/>
        <end position="97"/>
    </location>
</feature>